<dbReference type="CDD" id="cd06257">
    <property type="entry name" value="DnaJ"/>
    <property type="match status" value="1"/>
</dbReference>
<dbReference type="InterPro" id="IPR050817">
    <property type="entry name" value="DjlA_DnaK_co-chaperone"/>
</dbReference>
<comment type="caution">
    <text evidence="3">The sequence shown here is derived from an EMBL/GenBank/DDBJ whole genome shotgun (WGS) entry which is preliminary data.</text>
</comment>
<dbReference type="SMART" id="SM00271">
    <property type="entry name" value="DnaJ"/>
    <property type="match status" value="1"/>
</dbReference>
<dbReference type="OrthoDB" id="9779622at2"/>
<feature type="compositionally biased region" description="Low complexity" evidence="1">
    <location>
        <begin position="108"/>
        <end position="122"/>
    </location>
</feature>
<feature type="region of interest" description="Disordered" evidence="1">
    <location>
        <begin position="72"/>
        <end position="124"/>
    </location>
</feature>
<dbReference type="InterPro" id="IPR009875">
    <property type="entry name" value="PilZ_domain"/>
</dbReference>
<dbReference type="EMBL" id="VZPB01000005">
    <property type="protein sequence ID" value="KAB0584557.1"/>
    <property type="molecule type" value="Genomic_DNA"/>
</dbReference>
<reference evidence="3 4" key="1">
    <citation type="submission" date="2019-09" db="EMBL/GenBank/DDBJ databases">
        <title>Draft genome sequences of 48 bacterial type strains from the CCUG.</title>
        <authorList>
            <person name="Tunovic T."/>
            <person name="Pineiro-Iglesias B."/>
            <person name="Unosson C."/>
            <person name="Inganas E."/>
            <person name="Ohlen M."/>
            <person name="Cardew S."/>
            <person name="Jensie-Markopoulos S."/>
            <person name="Salva-Serra F."/>
            <person name="Jaen-Luchoro D."/>
            <person name="Karlsson R."/>
            <person name="Svensson-Stadler L."/>
            <person name="Chun J."/>
            <person name="Moore E."/>
        </authorList>
    </citation>
    <scope>NUCLEOTIDE SEQUENCE [LARGE SCALE GENOMIC DNA]</scope>
    <source>
        <strain evidence="3 4">CCUG 30977</strain>
    </source>
</reference>
<dbReference type="SUPFAM" id="SSF46565">
    <property type="entry name" value="Chaperone J-domain"/>
    <property type="match status" value="1"/>
</dbReference>
<feature type="compositionally biased region" description="Pro residues" evidence="1">
    <location>
        <begin position="80"/>
        <end position="95"/>
    </location>
</feature>
<dbReference type="Proteomes" id="UP000430120">
    <property type="component" value="Unassembled WGS sequence"/>
</dbReference>
<organism evidence="3 4">
    <name type="scientific">Ideonella dechloratans</name>
    <dbReference type="NCBI Taxonomy" id="36863"/>
    <lineage>
        <taxon>Bacteria</taxon>
        <taxon>Pseudomonadati</taxon>
        <taxon>Pseudomonadota</taxon>
        <taxon>Betaproteobacteria</taxon>
        <taxon>Burkholderiales</taxon>
        <taxon>Sphaerotilaceae</taxon>
        <taxon>Ideonella</taxon>
    </lineage>
</organism>
<dbReference type="GO" id="GO:0035438">
    <property type="term" value="F:cyclic-di-GMP binding"/>
    <property type="evidence" value="ECO:0007669"/>
    <property type="project" value="InterPro"/>
</dbReference>
<dbReference type="InterPro" id="IPR001623">
    <property type="entry name" value="DnaJ_domain"/>
</dbReference>
<feature type="domain" description="J" evidence="2">
    <location>
        <begin position="7"/>
        <end position="70"/>
    </location>
</feature>
<evidence type="ECO:0000313" key="4">
    <source>
        <dbReference type="Proteomes" id="UP000430120"/>
    </source>
</evidence>
<keyword evidence="4" id="KW-1185">Reference proteome</keyword>
<dbReference type="PANTHER" id="PTHR24074">
    <property type="entry name" value="CO-CHAPERONE PROTEIN DJLA"/>
    <property type="match status" value="1"/>
</dbReference>
<name>A0A643FFS4_IDEDE</name>
<dbReference type="PROSITE" id="PS50076">
    <property type="entry name" value="DNAJ_2"/>
    <property type="match status" value="1"/>
</dbReference>
<evidence type="ECO:0000259" key="2">
    <source>
        <dbReference type="PROSITE" id="PS50076"/>
    </source>
</evidence>
<evidence type="ECO:0000313" key="3">
    <source>
        <dbReference type="EMBL" id="KAB0584557.1"/>
    </source>
</evidence>
<sequence>MRRERRNLYRLLHVQPEAPPEVIKAAWRALMSTLRAHPDLGGDPELAARLNAAYEVLSDPERRAAYDRTLKRPLRASSVPPAPPPAAAPKPPPAQAPRAAPAAPPSPARRGAAPSPATATPADCPFCGFTRRTPLAQDPRCLRCDSPLTPAPSRSAAPELLGRRQSERFERVAMVEVWVKGDARPRHARLKDLSFTGLSLLYPVAVPVGSILRVKAPQFEALVQVVACRAQAGQFSLHGQLLTLALDRAGRGVYVDAKA</sequence>
<dbReference type="Gene3D" id="1.10.287.110">
    <property type="entry name" value="DnaJ domain"/>
    <property type="match status" value="1"/>
</dbReference>
<dbReference type="InterPro" id="IPR036869">
    <property type="entry name" value="J_dom_sf"/>
</dbReference>
<dbReference type="Pfam" id="PF07238">
    <property type="entry name" value="PilZ"/>
    <property type="match status" value="1"/>
</dbReference>
<accession>A0A643FFS4</accession>
<proteinExistence type="predicted"/>
<gene>
    <name evidence="3" type="ORF">F7Q92_03330</name>
</gene>
<dbReference type="AlphaFoldDB" id="A0A643FFS4"/>
<protein>
    <submittedName>
        <fullName evidence="3">DnaJ domain-containing protein</fullName>
    </submittedName>
</protein>
<dbReference type="RefSeq" id="WP_151122497.1">
    <property type="nucleotide sequence ID" value="NZ_CP088081.1"/>
</dbReference>
<dbReference type="Pfam" id="PF00226">
    <property type="entry name" value="DnaJ"/>
    <property type="match status" value="1"/>
</dbReference>
<evidence type="ECO:0000256" key="1">
    <source>
        <dbReference type="SAM" id="MobiDB-lite"/>
    </source>
</evidence>